<proteinExistence type="predicted"/>
<protein>
    <submittedName>
        <fullName evidence="1">Putative ovule protein</fullName>
    </submittedName>
</protein>
<dbReference type="EMBL" id="GEDG01034822">
    <property type="protein sequence ID" value="JAP09536.1"/>
    <property type="molecule type" value="Transcribed_RNA"/>
</dbReference>
<sequence length="65" mass="7656">MNYFLWVRGTHCLHLIRLNKKRQPQVAKVVVNLTLSAGEKKVMVLVDENQTFFCFLFLWVKTSIC</sequence>
<accession>A0A0V0GQC2</accession>
<dbReference type="AlphaFoldDB" id="A0A0V0GQC2"/>
<evidence type="ECO:0000313" key="1">
    <source>
        <dbReference type="EMBL" id="JAP09536.1"/>
    </source>
</evidence>
<organism evidence="1">
    <name type="scientific">Solanum chacoense</name>
    <name type="common">Chaco potato</name>
    <dbReference type="NCBI Taxonomy" id="4108"/>
    <lineage>
        <taxon>Eukaryota</taxon>
        <taxon>Viridiplantae</taxon>
        <taxon>Streptophyta</taxon>
        <taxon>Embryophyta</taxon>
        <taxon>Tracheophyta</taxon>
        <taxon>Spermatophyta</taxon>
        <taxon>Magnoliopsida</taxon>
        <taxon>eudicotyledons</taxon>
        <taxon>Gunneridae</taxon>
        <taxon>Pentapetalae</taxon>
        <taxon>asterids</taxon>
        <taxon>lamiids</taxon>
        <taxon>Solanales</taxon>
        <taxon>Solanaceae</taxon>
        <taxon>Solanoideae</taxon>
        <taxon>Solaneae</taxon>
        <taxon>Solanum</taxon>
    </lineage>
</organism>
<name>A0A0V0GQC2_SOLCH</name>
<reference evidence="1" key="1">
    <citation type="submission" date="2015-12" db="EMBL/GenBank/DDBJ databases">
        <title>Gene expression during late stages of embryo sac development: a critical building block for successful pollen-pistil interactions.</title>
        <authorList>
            <person name="Liu Y."/>
            <person name="Joly V."/>
            <person name="Sabar M."/>
            <person name="Matton D.P."/>
        </authorList>
    </citation>
    <scope>NUCLEOTIDE SEQUENCE</scope>
</reference>